<evidence type="ECO:0000256" key="8">
    <source>
        <dbReference type="SAM" id="MobiDB-lite"/>
    </source>
</evidence>
<evidence type="ECO:0000256" key="1">
    <source>
        <dbReference type="ARBA" id="ARBA00022517"/>
    </source>
</evidence>
<keyword evidence="3 7" id="KW-0853">WD repeat</keyword>
<comment type="subcellular location">
    <subcellularLocation>
        <location evidence="6">Nucleus</location>
        <location evidence="6">Nucleolus</location>
    </subcellularLocation>
    <subcellularLocation>
        <location evidence="6">Nucleus</location>
        <location evidence="6">Nucleoplasm</location>
    </subcellularLocation>
</comment>
<dbReference type="GO" id="GO:0000463">
    <property type="term" value="P:maturation of LSU-rRNA from tricistronic rRNA transcript (SSU-rRNA, 5.8S rRNA, LSU-rRNA)"/>
    <property type="evidence" value="ECO:0007669"/>
    <property type="project" value="UniProtKB-UniRule"/>
</dbReference>
<dbReference type="HAMAP" id="MF_03027">
    <property type="entry name" value="BOP1"/>
    <property type="match status" value="1"/>
</dbReference>
<dbReference type="SMART" id="SM01035">
    <property type="entry name" value="BOP1NT"/>
    <property type="match status" value="1"/>
</dbReference>
<feature type="compositionally biased region" description="Basic residues" evidence="8">
    <location>
        <begin position="1"/>
        <end position="12"/>
    </location>
</feature>
<feature type="domain" description="BOP1 N-terminal" evidence="9">
    <location>
        <begin position="151"/>
        <end position="390"/>
    </location>
</feature>
<dbReference type="PROSITE" id="PS50294">
    <property type="entry name" value="WD_REPEATS_REGION"/>
    <property type="match status" value="2"/>
</dbReference>
<dbReference type="AlphaFoldDB" id="L8H6Z6"/>
<dbReference type="Proteomes" id="UP000011083">
    <property type="component" value="Unassembled WGS sequence"/>
</dbReference>
<dbReference type="STRING" id="1257118.L8H6Z6"/>
<feature type="region of interest" description="Disordered" evidence="8">
    <location>
        <begin position="1"/>
        <end position="146"/>
    </location>
</feature>
<dbReference type="EMBL" id="KB007910">
    <property type="protein sequence ID" value="ELR20498.1"/>
    <property type="molecule type" value="Genomic_DNA"/>
</dbReference>
<dbReference type="GO" id="GO:0043021">
    <property type="term" value="F:ribonucleoprotein complex binding"/>
    <property type="evidence" value="ECO:0007669"/>
    <property type="project" value="UniProtKB-UniRule"/>
</dbReference>
<feature type="repeat" description="WD" evidence="7">
    <location>
        <begin position="714"/>
        <end position="739"/>
    </location>
</feature>
<evidence type="ECO:0000313" key="10">
    <source>
        <dbReference type="EMBL" id="ELR20498.1"/>
    </source>
</evidence>
<organism evidence="10 11">
    <name type="scientific">Acanthamoeba castellanii (strain ATCC 30010 / Neff)</name>
    <dbReference type="NCBI Taxonomy" id="1257118"/>
    <lineage>
        <taxon>Eukaryota</taxon>
        <taxon>Amoebozoa</taxon>
        <taxon>Discosea</taxon>
        <taxon>Longamoebia</taxon>
        <taxon>Centramoebida</taxon>
        <taxon>Acanthamoebidae</taxon>
        <taxon>Acanthamoeba</taxon>
    </lineage>
</organism>
<evidence type="ECO:0000256" key="5">
    <source>
        <dbReference type="ARBA" id="ARBA00023242"/>
    </source>
</evidence>
<evidence type="ECO:0000259" key="9">
    <source>
        <dbReference type="SMART" id="SM01035"/>
    </source>
</evidence>
<comment type="similarity">
    <text evidence="6">Belongs to the WD repeat BOP1/ERB1 family.</text>
</comment>
<dbReference type="GO" id="GO:0030687">
    <property type="term" value="C:preribosome, large subunit precursor"/>
    <property type="evidence" value="ECO:0007669"/>
    <property type="project" value="UniProtKB-UniRule"/>
</dbReference>
<dbReference type="GO" id="GO:0000466">
    <property type="term" value="P:maturation of 5.8S rRNA from tricistronic rRNA transcript (SSU-rRNA, 5.8S rRNA, LSU-rRNA)"/>
    <property type="evidence" value="ECO:0007669"/>
    <property type="project" value="UniProtKB-UniRule"/>
</dbReference>
<evidence type="ECO:0000256" key="7">
    <source>
        <dbReference type="PROSITE-ProRule" id="PRU00221"/>
    </source>
</evidence>
<name>L8H6Z6_ACACF</name>
<dbReference type="GeneID" id="14921354"/>
<dbReference type="OrthoDB" id="5571054at2759"/>
<comment type="function">
    <text evidence="6">Required for maturation of ribosomal RNAs and formation of the large ribosomal subunit.</text>
</comment>
<dbReference type="PROSITE" id="PS50082">
    <property type="entry name" value="WD_REPEATS_2"/>
    <property type="match status" value="2"/>
</dbReference>
<protein>
    <recommendedName>
        <fullName evidence="6">Ribosome biogenesis protein BOP1 homolog</fullName>
    </recommendedName>
</protein>
<feature type="compositionally biased region" description="Acidic residues" evidence="8">
    <location>
        <begin position="58"/>
        <end position="112"/>
    </location>
</feature>
<dbReference type="PANTHER" id="PTHR17605:SF0">
    <property type="entry name" value="RIBOSOME BIOGENESIS PROTEIN BOP1"/>
    <property type="match status" value="1"/>
</dbReference>
<feature type="region of interest" description="Disordered" evidence="8">
    <location>
        <begin position="281"/>
        <end position="302"/>
    </location>
</feature>
<dbReference type="RefSeq" id="XP_004343629.1">
    <property type="nucleotide sequence ID" value="XM_004343579.1"/>
</dbReference>
<keyword evidence="4" id="KW-0677">Repeat</keyword>
<evidence type="ECO:0000256" key="3">
    <source>
        <dbReference type="ARBA" id="ARBA00022574"/>
    </source>
</evidence>
<evidence type="ECO:0000256" key="2">
    <source>
        <dbReference type="ARBA" id="ARBA00022552"/>
    </source>
</evidence>
<reference evidence="10 11" key="1">
    <citation type="journal article" date="2013" name="Genome Biol.">
        <title>Genome of Acanthamoeba castellanii highlights extensive lateral gene transfer and early evolution of tyrosine kinase signaling.</title>
        <authorList>
            <person name="Clarke M."/>
            <person name="Lohan A.J."/>
            <person name="Liu B."/>
            <person name="Lagkouvardos I."/>
            <person name="Roy S."/>
            <person name="Zafar N."/>
            <person name="Bertelli C."/>
            <person name="Schilde C."/>
            <person name="Kianianmomeni A."/>
            <person name="Burglin T.R."/>
            <person name="Frech C."/>
            <person name="Turcotte B."/>
            <person name="Kopec K.O."/>
            <person name="Synnott J.M."/>
            <person name="Choo C."/>
            <person name="Paponov I."/>
            <person name="Finkler A."/>
            <person name="Soon Heng Tan C."/>
            <person name="Hutchins A.P."/>
            <person name="Weinmeier T."/>
            <person name="Rattei T."/>
            <person name="Chu J.S."/>
            <person name="Gimenez G."/>
            <person name="Irimia M."/>
            <person name="Rigden D.J."/>
            <person name="Fitzpatrick D.A."/>
            <person name="Lorenzo-Morales J."/>
            <person name="Bateman A."/>
            <person name="Chiu C.H."/>
            <person name="Tang P."/>
            <person name="Hegemann P."/>
            <person name="Fromm H."/>
            <person name="Raoult D."/>
            <person name="Greub G."/>
            <person name="Miranda-Saavedra D."/>
            <person name="Chen N."/>
            <person name="Nash P."/>
            <person name="Ginger M.L."/>
            <person name="Horn M."/>
            <person name="Schaap P."/>
            <person name="Caler L."/>
            <person name="Loftus B."/>
        </authorList>
    </citation>
    <scope>NUCLEOTIDE SEQUENCE [LARGE SCALE GENOMIC DNA]</scope>
    <source>
        <strain evidence="10 11">Neff</strain>
    </source>
</reference>
<gene>
    <name evidence="10" type="ORF">ACA1_098430</name>
</gene>
<dbReference type="InterPro" id="IPR015943">
    <property type="entry name" value="WD40/YVTN_repeat-like_dom_sf"/>
</dbReference>
<sequence>MKRSRQIAKKVPAKAVSSEEEEEEEVQKNGPEWREVTADEWFKEEDGNSSFGDAEFGSSDEEPYDSADDEDDEEVYGSEDDEEEERAAREEEEDELNGGEEDEDEDEDDDQLNPENFQKLVSWLGRHDPPEAEESEDETHNTVGNVPMHWYADYPHIGYDVEGKKIMKKQGPVKDEMDRFLDRTDDPNYWRTIYDEKNDREIVLTKQDLEIIRKIKAGKSPSAGYDPYPELFEKDDKPSIFAVTNKPAPKSQFIPSKWEAKRVAYLPQFYDIWSNDASEHKKNPMPLTAPKQRLPGHRESYNPPDEYLLSAKEIKKWMKKPADQRPPLASNKKFDALRKVPAYTRLINERFERCLDLYLVPRKPDTRKRVVDPENFLPKLPQREELRPFPTVIGMEYLGHSKRVRSVSFDPTGQFFASGSEDCTVRIWEVSSGRCLRVYNTGTLVTTVAWNPNPNTPVILAAVEEHVLILDSGVARGEIAQNVQELLNLKRGKVRVKEGKTGPFSQWTRPAGVNGIDKDVKLGLAFQKTVKQIAWHHKGDYFSTVAPEGDKNGVSIHQLSQQRTQYPFRRSKGQVQCAVFHPSKPIFFVASQRFIRVYDLLKQKLLTKLEPACKWVSSMEAHPGGDNVVVGSYDMRVCWFDLDLSSRPYKTIRNHKGAVRRIVFHPKYPLWATCSDDASLYVLHATVYADLLQNPLIVPLKRLKGHREMDGFGVLDCAFHPTQPWLLSAGADHTVKLWI</sequence>
<dbReference type="VEuPathDB" id="AmoebaDB:ACA1_098430"/>
<dbReference type="SUPFAM" id="SSF50978">
    <property type="entry name" value="WD40 repeat-like"/>
    <property type="match status" value="1"/>
</dbReference>
<evidence type="ECO:0000256" key="6">
    <source>
        <dbReference type="HAMAP-Rule" id="MF_03027"/>
    </source>
</evidence>
<proteinExistence type="inferred from homology"/>
<dbReference type="GO" id="GO:0070545">
    <property type="term" value="C:PeBoW complex"/>
    <property type="evidence" value="ECO:0007669"/>
    <property type="project" value="TreeGrafter"/>
</dbReference>
<dbReference type="GO" id="GO:0005654">
    <property type="term" value="C:nucleoplasm"/>
    <property type="evidence" value="ECO:0007669"/>
    <property type="project" value="UniProtKB-SubCell"/>
</dbReference>
<dbReference type="PANTHER" id="PTHR17605">
    <property type="entry name" value="RIBOSOME BIOGENESIS PROTEIN BOP1 BLOCK OF PROLIFERATION 1 PROTEIN"/>
    <property type="match status" value="1"/>
</dbReference>
<dbReference type="InterPro" id="IPR001680">
    <property type="entry name" value="WD40_rpt"/>
</dbReference>
<dbReference type="KEGG" id="acan:ACA1_098430"/>
<dbReference type="OMA" id="LEVANPM"/>
<feature type="compositionally biased region" description="Basic and acidic residues" evidence="8">
    <location>
        <begin position="31"/>
        <end position="46"/>
    </location>
</feature>
<accession>L8H6Z6</accession>
<keyword evidence="5 6" id="KW-0539">Nucleus</keyword>
<dbReference type="InterPro" id="IPR012953">
    <property type="entry name" value="BOP1_N_dom"/>
</dbReference>
<dbReference type="Pfam" id="PF08145">
    <property type="entry name" value="BOP1NT"/>
    <property type="match status" value="1"/>
</dbReference>
<keyword evidence="2 6" id="KW-0698">rRNA processing</keyword>
<feature type="repeat" description="WD" evidence="7">
    <location>
        <begin position="397"/>
        <end position="438"/>
    </location>
</feature>
<dbReference type="InterPro" id="IPR028598">
    <property type="entry name" value="BOP1/Erb1"/>
</dbReference>
<keyword evidence="1 6" id="KW-0690">Ribosome biogenesis</keyword>
<evidence type="ECO:0000256" key="4">
    <source>
        <dbReference type="ARBA" id="ARBA00022737"/>
    </source>
</evidence>
<dbReference type="FunFam" id="2.130.10.10:FF:000061">
    <property type="entry name" value="Ribosome biogenesis protein BOP1 homolog"/>
    <property type="match status" value="1"/>
</dbReference>
<dbReference type="Pfam" id="PF00400">
    <property type="entry name" value="WD40"/>
    <property type="match status" value="4"/>
</dbReference>
<dbReference type="SMART" id="SM00320">
    <property type="entry name" value="WD40"/>
    <property type="match status" value="6"/>
</dbReference>
<evidence type="ECO:0000313" key="11">
    <source>
        <dbReference type="Proteomes" id="UP000011083"/>
    </source>
</evidence>
<keyword evidence="11" id="KW-1185">Reference proteome</keyword>
<dbReference type="Gene3D" id="2.130.10.10">
    <property type="entry name" value="YVTN repeat-like/Quinoprotein amine dehydrogenase"/>
    <property type="match status" value="1"/>
</dbReference>
<dbReference type="InterPro" id="IPR036322">
    <property type="entry name" value="WD40_repeat_dom_sf"/>
</dbReference>